<feature type="transmembrane region" description="Helical" evidence="6">
    <location>
        <begin position="184"/>
        <end position="204"/>
    </location>
</feature>
<evidence type="ECO:0000256" key="2">
    <source>
        <dbReference type="ARBA" id="ARBA00022475"/>
    </source>
</evidence>
<dbReference type="InterPro" id="IPR004869">
    <property type="entry name" value="MMPL_dom"/>
</dbReference>
<dbReference type="PANTHER" id="PTHR33406:SF13">
    <property type="entry name" value="MEMBRANE PROTEIN YDFJ"/>
    <property type="match status" value="1"/>
</dbReference>
<evidence type="ECO:0000256" key="3">
    <source>
        <dbReference type="ARBA" id="ARBA00022692"/>
    </source>
</evidence>
<dbReference type="Pfam" id="PF03176">
    <property type="entry name" value="MMPL"/>
    <property type="match status" value="2"/>
</dbReference>
<evidence type="ECO:0000313" key="8">
    <source>
        <dbReference type="EMBL" id="GAE29574.1"/>
    </source>
</evidence>
<evidence type="ECO:0000313" key="9">
    <source>
        <dbReference type="Proteomes" id="UP000018895"/>
    </source>
</evidence>
<sequence length="642" mass="70825">MNSFSDKWTNLLFRFRWVVIVGFVVTVIIGGYVGDKLPNVLSGGGWDVEGSQSLMAKELVSEGFVGRGEANLTLIVHDDEYQVGSIEYSHKLEQLVNYLRQQEEIETVYSWLDAPEEVRENMVGDDEYTSMGFVGLSIDEGRAINILPDIQESFIEKAEEIGLNAYIVGVPAFWGDVAVFSQEGLLKAELLVLPLIFLVLLVIFRSLVSTVTALLVTIISIASSMGFIYFTGLNFSLSVFVTNAVIMLGLGVGIDYSLIMIHRFKLELLENGNNSKKAVIKTLKTAGHTVLFSGITIIATMSALFIVDLSAIRSIAFGAVLVVLMAVLTSLVLLPVILLLLGTKINALKIPFVPQPKNELNTKWYRWTHGIMKRPFLFMSLSVVILLFLAVPALDLKTFTPDERILPNESPVRQGITLIEDSFGVGATNPISVVIHAEEGTINTKENLEYIERLTSEITQLDHLTNVFSLFTVLNQASSDEIITLLSENIDSLSEQNQLVIQRFINESQTTAVIDIDASVYAASEESLEVVQTIDEELIAKANPPEGIETYIGGQTLEGHEANQVIESSLIPVLVTMLIIVYFILLITFRSVFLPLKAIAMNLLSVGATYGVLVFVIAYGNGASYLGSRQMAIFKISFLFYY</sequence>
<name>W4QDZ4_9BACI</name>
<feature type="transmembrane region" description="Helical" evidence="6">
    <location>
        <begin position="570"/>
        <end position="589"/>
    </location>
</feature>
<feature type="transmembrane region" description="Helical" evidence="6">
    <location>
        <begin position="601"/>
        <end position="620"/>
    </location>
</feature>
<dbReference type="PANTHER" id="PTHR33406">
    <property type="entry name" value="MEMBRANE PROTEIN MJ1562-RELATED"/>
    <property type="match status" value="1"/>
</dbReference>
<dbReference type="PROSITE" id="PS50156">
    <property type="entry name" value="SSD"/>
    <property type="match status" value="1"/>
</dbReference>
<accession>W4QDZ4</accession>
<feature type="transmembrane region" description="Helical" evidence="6">
    <location>
        <begin position="376"/>
        <end position="394"/>
    </location>
</feature>
<keyword evidence="2" id="KW-1003">Cell membrane</keyword>
<dbReference type="Proteomes" id="UP000018895">
    <property type="component" value="Unassembled WGS sequence"/>
</dbReference>
<evidence type="ECO:0000259" key="7">
    <source>
        <dbReference type="PROSITE" id="PS50156"/>
    </source>
</evidence>
<feature type="transmembrane region" description="Helical" evidence="6">
    <location>
        <begin position="315"/>
        <end position="341"/>
    </location>
</feature>
<dbReference type="SUPFAM" id="SSF82866">
    <property type="entry name" value="Multidrug efflux transporter AcrB transmembrane domain"/>
    <property type="match status" value="2"/>
</dbReference>
<dbReference type="RefSeq" id="WP_035341343.1">
    <property type="nucleotide sequence ID" value="NZ_BAUU01000005.1"/>
</dbReference>
<feature type="transmembrane region" description="Helical" evidence="6">
    <location>
        <begin position="290"/>
        <end position="309"/>
    </location>
</feature>
<comment type="subcellular location">
    <subcellularLocation>
        <location evidence="1">Cell membrane</location>
        <topology evidence="1">Multi-pass membrane protein</topology>
    </subcellularLocation>
</comment>
<comment type="caution">
    <text evidence="8">The sequence shown here is derived from an EMBL/GenBank/DDBJ whole genome shotgun (WGS) entry which is preliminary data.</text>
</comment>
<evidence type="ECO:0000256" key="6">
    <source>
        <dbReference type="SAM" id="Phobius"/>
    </source>
</evidence>
<keyword evidence="5 6" id="KW-0472">Membrane</keyword>
<organism evidence="8 9">
    <name type="scientific">Halalkalibacter hemicellulosilyticusJCM 9152</name>
    <dbReference type="NCBI Taxonomy" id="1236971"/>
    <lineage>
        <taxon>Bacteria</taxon>
        <taxon>Bacillati</taxon>
        <taxon>Bacillota</taxon>
        <taxon>Bacilli</taxon>
        <taxon>Bacillales</taxon>
        <taxon>Bacillaceae</taxon>
        <taxon>Halalkalibacter</taxon>
    </lineage>
</organism>
<feature type="transmembrane region" description="Helical" evidence="6">
    <location>
        <begin position="211"/>
        <end position="231"/>
    </location>
</feature>
<dbReference type="EMBL" id="BAUU01000005">
    <property type="protein sequence ID" value="GAE29574.1"/>
    <property type="molecule type" value="Genomic_DNA"/>
</dbReference>
<dbReference type="OrthoDB" id="7051771at2"/>
<protein>
    <recommendedName>
        <fullName evidence="7">SSD domain-containing protein</fullName>
    </recommendedName>
</protein>
<feature type="transmembrane region" description="Helical" evidence="6">
    <location>
        <begin position="237"/>
        <end position="259"/>
    </location>
</feature>
<evidence type="ECO:0000256" key="1">
    <source>
        <dbReference type="ARBA" id="ARBA00004651"/>
    </source>
</evidence>
<dbReference type="GO" id="GO:0005886">
    <property type="term" value="C:plasma membrane"/>
    <property type="evidence" value="ECO:0007669"/>
    <property type="project" value="UniProtKB-SubCell"/>
</dbReference>
<reference evidence="8" key="1">
    <citation type="journal article" date="2014" name="Genome Announc.">
        <title>Draft Genome Sequences of Three Alkaliphilic Bacillus Strains, Bacillus wakoensis JCM 9140T, Bacillus akibai JCM 9157T, and Bacillus hemicellulosilyticus JCM 9152T.</title>
        <authorList>
            <person name="Yuki M."/>
            <person name="Oshima K."/>
            <person name="Suda W."/>
            <person name="Oshida Y."/>
            <person name="Kitamura K."/>
            <person name="Iida T."/>
            <person name="Hattori M."/>
            <person name="Ohkuma M."/>
        </authorList>
    </citation>
    <scope>NUCLEOTIDE SEQUENCE [LARGE SCALE GENOMIC DNA]</scope>
    <source>
        <strain evidence="8">JCM 9152</strain>
    </source>
</reference>
<feature type="transmembrane region" description="Helical" evidence="6">
    <location>
        <begin position="12"/>
        <end position="33"/>
    </location>
</feature>
<evidence type="ECO:0000256" key="4">
    <source>
        <dbReference type="ARBA" id="ARBA00022989"/>
    </source>
</evidence>
<proteinExistence type="predicted"/>
<dbReference type="InterPro" id="IPR050545">
    <property type="entry name" value="Mycobact_MmpL"/>
</dbReference>
<keyword evidence="3 6" id="KW-0812">Transmembrane</keyword>
<keyword evidence="9" id="KW-1185">Reference proteome</keyword>
<dbReference type="STRING" id="1236971.JCM9152_938"/>
<evidence type="ECO:0000256" key="5">
    <source>
        <dbReference type="ARBA" id="ARBA00023136"/>
    </source>
</evidence>
<gene>
    <name evidence="8" type="ORF">JCM9152_938</name>
</gene>
<dbReference type="AlphaFoldDB" id="W4QDZ4"/>
<dbReference type="InterPro" id="IPR000731">
    <property type="entry name" value="SSD"/>
</dbReference>
<dbReference type="Gene3D" id="1.20.1640.10">
    <property type="entry name" value="Multidrug efflux transporter AcrB transmembrane domain"/>
    <property type="match status" value="2"/>
</dbReference>
<keyword evidence="4 6" id="KW-1133">Transmembrane helix</keyword>
<feature type="domain" description="SSD" evidence="7">
    <location>
        <begin position="211"/>
        <end position="340"/>
    </location>
</feature>